<comment type="caution">
    <text evidence="6">The sequence shown here is derived from an EMBL/GenBank/DDBJ whole genome shotgun (WGS) entry which is preliminary data.</text>
</comment>
<dbReference type="EMBL" id="JANUGX010000004">
    <property type="protein sequence ID" value="MCS0588482.1"/>
    <property type="molecule type" value="Genomic_DNA"/>
</dbReference>
<gene>
    <name evidence="6" type="ORF">NX782_04625</name>
</gene>
<dbReference type="EC" id="5.2.1.8" evidence="1"/>
<dbReference type="Pfam" id="PF00160">
    <property type="entry name" value="Pro_isomerase"/>
    <property type="match status" value="1"/>
</dbReference>
<dbReference type="SUPFAM" id="SSF50891">
    <property type="entry name" value="Cyclophilin-like"/>
    <property type="match status" value="1"/>
</dbReference>
<evidence type="ECO:0000256" key="2">
    <source>
        <dbReference type="ARBA" id="ARBA00023110"/>
    </source>
</evidence>
<keyword evidence="2" id="KW-0697">Rotamase</keyword>
<dbReference type="RefSeq" id="WP_258844251.1">
    <property type="nucleotide sequence ID" value="NZ_JANUGX010000004.1"/>
</dbReference>
<evidence type="ECO:0000313" key="7">
    <source>
        <dbReference type="Proteomes" id="UP001205560"/>
    </source>
</evidence>
<accession>A0ABT2A2T3</accession>
<dbReference type="Gene3D" id="2.40.100.10">
    <property type="entry name" value="Cyclophilin-like"/>
    <property type="match status" value="1"/>
</dbReference>
<reference evidence="6 7" key="1">
    <citation type="submission" date="2022-08" db="EMBL/GenBank/DDBJ databases">
        <title>Reclassification of Massilia species as members of the genera Telluria, Duganella, Pseudoduganella, Mokoshia gen. nov. and Zemynaea gen. nov. using orthogonal and non-orthogonal genome-based approaches.</title>
        <authorList>
            <person name="Bowman J.P."/>
        </authorList>
    </citation>
    <scope>NUCLEOTIDE SEQUENCE [LARGE SCALE GENOMIC DNA]</scope>
    <source>
        <strain evidence="6 7">LMG 28164</strain>
    </source>
</reference>
<sequence>MAYPKLHRGIVLGMAALLATNAGAAAAQKKTEKELPPKPSVGDVLKASKAADWRPLDPENTLYLELPAGRVVIELAPAFAPNHAKNIKALARERYYDGLAIIRSQDNFVVQWGDPHEDDDKVRKVKDAQKTLPAEFTVPLSNDKQFVRMRDVDGFAPQIGHSNGFPVGRDPKAGQTWLTHCYGMVGVARGNESDSGGGTSLYVVTGQAPRQLDRNITVVGRVVAGMPLLSTLPRGPAPMGFYDKPELQVPIAAVKVAADVPDAERTHLEVMRTDSATYQAVLDAQRNRGGPWNKVSPNYLDLCNAQIPVREQKP</sequence>
<feature type="signal peptide" evidence="4">
    <location>
        <begin position="1"/>
        <end position="24"/>
    </location>
</feature>
<protein>
    <recommendedName>
        <fullName evidence="1">peptidylprolyl isomerase</fullName>
        <ecNumber evidence="1">5.2.1.8</ecNumber>
    </recommendedName>
</protein>
<proteinExistence type="predicted"/>
<feature type="chain" id="PRO_5045563655" description="peptidylprolyl isomerase" evidence="4">
    <location>
        <begin position="25"/>
        <end position="314"/>
    </location>
</feature>
<evidence type="ECO:0000256" key="1">
    <source>
        <dbReference type="ARBA" id="ARBA00013194"/>
    </source>
</evidence>
<dbReference type="InterPro" id="IPR044665">
    <property type="entry name" value="E_coli_cyclophilin_A-like"/>
</dbReference>
<dbReference type="PANTHER" id="PTHR43246">
    <property type="entry name" value="PEPTIDYL-PROLYL CIS-TRANS ISOMERASE CYP38, CHLOROPLASTIC"/>
    <property type="match status" value="1"/>
</dbReference>
<organism evidence="6 7">
    <name type="scientific">Massilia norwichensis</name>
    <dbReference type="NCBI Taxonomy" id="1442366"/>
    <lineage>
        <taxon>Bacteria</taxon>
        <taxon>Pseudomonadati</taxon>
        <taxon>Pseudomonadota</taxon>
        <taxon>Betaproteobacteria</taxon>
        <taxon>Burkholderiales</taxon>
        <taxon>Oxalobacteraceae</taxon>
        <taxon>Telluria group</taxon>
        <taxon>Massilia</taxon>
    </lineage>
</organism>
<dbReference type="InterPro" id="IPR002130">
    <property type="entry name" value="Cyclophilin-type_PPIase_dom"/>
</dbReference>
<feature type="domain" description="PPIase cyclophilin-type" evidence="5">
    <location>
        <begin position="67"/>
        <end position="256"/>
    </location>
</feature>
<dbReference type="PROSITE" id="PS50072">
    <property type="entry name" value="CSA_PPIASE_2"/>
    <property type="match status" value="1"/>
</dbReference>
<dbReference type="InterPro" id="IPR029000">
    <property type="entry name" value="Cyclophilin-like_dom_sf"/>
</dbReference>
<keyword evidence="7" id="KW-1185">Reference proteome</keyword>
<dbReference type="Proteomes" id="UP001205560">
    <property type="component" value="Unassembled WGS sequence"/>
</dbReference>
<evidence type="ECO:0000313" key="6">
    <source>
        <dbReference type="EMBL" id="MCS0588482.1"/>
    </source>
</evidence>
<dbReference type="GO" id="GO:0016853">
    <property type="term" value="F:isomerase activity"/>
    <property type="evidence" value="ECO:0007669"/>
    <property type="project" value="UniProtKB-KW"/>
</dbReference>
<evidence type="ECO:0000256" key="4">
    <source>
        <dbReference type="SAM" id="SignalP"/>
    </source>
</evidence>
<name>A0ABT2A2T3_9BURK</name>
<keyword evidence="4" id="KW-0732">Signal</keyword>
<keyword evidence="3 6" id="KW-0413">Isomerase</keyword>
<evidence type="ECO:0000259" key="5">
    <source>
        <dbReference type="PROSITE" id="PS50072"/>
    </source>
</evidence>
<evidence type="ECO:0000256" key="3">
    <source>
        <dbReference type="ARBA" id="ARBA00023235"/>
    </source>
</evidence>